<keyword evidence="1" id="KW-0812">Transmembrane</keyword>
<sequence length="119" mass="12789">MCDLLWTIPSRCSSVFFDRSLREFGIPITVVVGERRRNTATSAVVVTVVGTVVVAVTVIVDVTAVVTTTVAAVAATVAEVVLNRTSRPVIHPLVRRPPAVALSSSVFSLYYSPVHPVYH</sequence>
<organism evidence="4">
    <name type="scientific">Angiostrongylus costaricensis</name>
    <name type="common">Nematode worm</name>
    <dbReference type="NCBI Taxonomy" id="334426"/>
    <lineage>
        <taxon>Eukaryota</taxon>
        <taxon>Metazoa</taxon>
        <taxon>Ecdysozoa</taxon>
        <taxon>Nematoda</taxon>
        <taxon>Chromadorea</taxon>
        <taxon>Rhabditida</taxon>
        <taxon>Rhabditina</taxon>
        <taxon>Rhabditomorpha</taxon>
        <taxon>Strongyloidea</taxon>
        <taxon>Metastrongylidae</taxon>
        <taxon>Angiostrongylus</taxon>
    </lineage>
</organism>
<gene>
    <name evidence="2" type="ORF">ACOC_LOCUS9731</name>
</gene>
<dbReference type="WBParaSite" id="ACOC_0000973001-mRNA-1">
    <property type="protein sequence ID" value="ACOC_0000973001-mRNA-1"/>
    <property type="gene ID" value="ACOC_0000973001"/>
</dbReference>
<protein>
    <submittedName>
        <fullName evidence="2 4">Uncharacterized protein</fullName>
    </submittedName>
</protein>
<proteinExistence type="predicted"/>
<name>A0A0R3PUV1_ANGCS</name>
<accession>A0A0R3PUV1</accession>
<dbReference type="EMBL" id="UYYA01004343">
    <property type="protein sequence ID" value="VDM61316.1"/>
    <property type="molecule type" value="Genomic_DNA"/>
</dbReference>
<keyword evidence="1" id="KW-1133">Transmembrane helix</keyword>
<feature type="transmembrane region" description="Helical" evidence="1">
    <location>
        <begin position="40"/>
        <end position="59"/>
    </location>
</feature>
<dbReference type="Proteomes" id="UP000267027">
    <property type="component" value="Unassembled WGS sequence"/>
</dbReference>
<evidence type="ECO:0000256" key="1">
    <source>
        <dbReference type="SAM" id="Phobius"/>
    </source>
</evidence>
<keyword evidence="3" id="KW-1185">Reference proteome</keyword>
<evidence type="ECO:0000313" key="2">
    <source>
        <dbReference type="EMBL" id="VDM61316.1"/>
    </source>
</evidence>
<reference evidence="4" key="1">
    <citation type="submission" date="2017-02" db="UniProtKB">
        <authorList>
            <consortium name="WormBaseParasite"/>
        </authorList>
    </citation>
    <scope>IDENTIFICATION</scope>
</reference>
<dbReference type="AlphaFoldDB" id="A0A0R3PUV1"/>
<evidence type="ECO:0000313" key="3">
    <source>
        <dbReference type="Proteomes" id="UP000267027"/>
    </source>
</evidence>
<reference evidence="2 3" key="2">
    <citation type="submission" date="2018-11" db="EMBL/GenBank/DDBJ databases">
        <authorList>
            <consortium name="Pathogen Informatics"/>
        </authorList>
    </citation>
    <scope>NUCLEOTIDE SEQUENCE [LARGE SCALE GENOMIC DNA]</scope>
    <source>
        <strain evidence="2 3">Costa Rica</strain>
    </source>
</reference>
<evidence type="ECO:0000313" key="4">
    <source>
        <dbReference type="WBParaSite" id="ACOC_0000973001-mRNA-1"/>
    </source>
</evidence>
<keyword evidence="1" id="KW-0472">Membrane</keyword>